<dbReference type="RefSeq" id="XP_033675968.1">
    <property type="nucleotide sequence ID" value="XM_033820446.1"/>
</dbReference>
<dbReference type="GO" id="GO:0005634">
    <property type="term" value="C:nucleus"/>
    <property type="evidence" value="ECO:0007669"/>
    <property type="project" value="UniProtKB-SubCell"/>
</dbReference>
<protein>
    <recommendedName>
        <fullName evidence="9">Zn(2)-C6 fungal-type domain-containing protein</fullName>
    </recommendedName>
</protein>
<comment type="subcellular location">
    <subcellularLocation>
        <location evidence="1">Nucleus</location>
    </subcellularLocation>
</comment>
<evidence type="ECO:0000313" key="7">
    <source>
        <dbReference type="EMBL" id="KAF2240964.1"/>
    </source>
</evidence>
<dbReference type="PANTHER" id="PTHR31845">
    <property type="entry name" value="FINGER DOMAIN PROTEIN, PUTATIVE-RELATED"/>
    <property type="match status" value="1"/>
</dbReference>
<organism evidence="7 8">
    <name type="scientific">Trematosphaeria pertusa</name>
    <dbReference type="NCBI Taxonomy" id="390896"/>
    <lineage>
        <taxon>Eukaryota</taxon>
        <taxon>Fungi</taxon>
        <taxon>Dikarya</taxon>
        <taxon>Ascomycota</taxon>
        <taxon>Pezizomycotina</taxon>
        <taxon>Dothideomycetes</taxon>
        <taxon>Pleosporomycetidae</taxon>
        <taxon>Pleosporales</taxon>
        <taxon>Massarineae</taxon>
        <taxon>Trematosphaeriaceae</taxon>
        <taxon>Trematosphaeria</taxon>
    </lineage>
</organism>
<evidence type="ECO:0000256" key="1">
    <source>
        <dbReference type="ARBA" id="ARBA00004123"/>
    </source>
</evidence>
<dbReference type="AlphaFoldDB" id="A0A6A6HS28"/>
<keyword evidence="4" id="KW-0804">Transcription</keyword>
<evidence type="ECO:0000313" key="8">
    <source>
        <dbReference type="Proteomes" id="UP000800094"/>
    </source>
</evidence>
<evidence type="ECO:0000256" key="4">
    <source>
        <dbReference type="ARBA" id="ARBA00023163"/>
    </source>
</evidence>
<feature type="compositionally biased region" description="Low complexity" evidence="6">
    <location>
        <begin position="91"/>
        <end position="110"/>
    </location>
</feature>
<dbReference type="EMBL" id="ML987214">
    <property type="protein sequence ID" value="KAF2240964.1"/>
    <property type="molecule type" value="Genomic_DNA"/>
</dbReference>
<gene>
    <name evidence="7" type="ORF">BU26DRAFT_185220</name>
</gene>
<keyword evidence="3" id="KW-0238">DNA-binding</keyword>
<feature type="compositionally biased region" description="Polar residues" evidence="6">
    <location>
        <begin position="111"/>
        <end position="125"/>
    </location>
</feature>
<name>A0A6A6HS28_9PLEO</name>
<dbReference type="GO" id="GO:0000981">
    <property type="term" value="F:DNA-binding transcription factor activity, RNA polymerase II-specific"/>
    <property type="evidence" value="ECO:0007669"/>
    <property type="project" value="TreeGrafter"/>
</dbReference>
<dbReference type="PANTHER" id="PTHR31845:SF32">
    <property type="entry name" value="MISCELLANEOUS ZN(II)2CYS6 TRANSCRIPTION FACTOR (EUROFUNG)-RELATED"/>
    <property type="match status" value="1"/>
</dbReference>
<feature type="region of interest" description="Disordered" evidence="6">
    <location>
        <begin position="91"/>
        <end position="147"/>
    </location>
</feature>
<proteinExistence type="predicted"/>
<evidence type="ECO:0000256" key="5">
    <source>
        <dbReference type="ARBA" id="ARBA00023242"/>
    </source>
</evidence>
<reference evidence="7" key="1">
    <citation type="journal article" date="2020" name="Stud. Mycol.">
        <title>101 Dothideomycetes genomes: a test case for predicting lifestyles and emergence of pathogens.</title>
        <authorList>
            <person name="Haridas S."/>
            <person name="Albert R."/>
            <person name="Binder M."/>
            <person name="Bloem J."/>
            <person name="Labutti K."/>
            <person name="Salamov A."/>
            <person name="Andreopoulos B."/>
            <person name="Baker S."/>
            <person name="Barry K."/>
            <person name="Bills G."/>
            <person name="Bluhm B."/>
            <person name="Cannon C."/>
            <person name="Castanera R."/>
            <person name="Culley D."/>
            <person name="Daum C."/>
            <person name="Ezra D."/>
            <person name="Gonzalez J."/>
            <person name="Henrissat B."/>
            <person name="Kuo A."/>
            <person name="Liang C."/>
            <person name="Lipzen A."/>
            <person name="Lutzoni F."/>
            <person name="Magnuson J."/>
            <person name="Mondo S."/>
            <person name="Nolan M."/>
            <person name="Ohm R."/>
            <person name="Pangilinan J."/>
            <person name="Park H.-J."/>
            <person name="Ramirez L."/>
            <person name="Alfaro M."/>
            <person name="Sun H."/>
            <person name="Tritt A."/>
            <person name="Yoshinaga Y."/>
            <person name="Zwiers L.-H."/>
            <person name="Turgeon B."/>
            <person name="Goodwin S."/>
            <person name="Spatafora J."/>
            <person name="Crous P."/>
            <person name="Grigoriev I."/>
        </authorList>
    </citation>
    <scope>NUCLEOTIDE SEQUENCE</scope>
    <source>
        <strain evidence="7">CBS 122368</strain>
    </source>
</reference>
<sequence>MDPAVEPGTKVSAAYGHACANCVKAKSRCIPRGGSCESSSARCHRLSKDCQPATFVRKRVAKRSAASSRKSQLEEKLENLVTLLQAQNAPQAAGTQAAQPQYQTSQQPTSDLGSRSQKTFSTTSEARAPPTPVTSGSASHGSPLPDEAKSQAEQDLLIFRTRYLGFFPCVHIPPGTTAEQLQRERPLLYKAIRVASTGSRACQKKLGLEVREEIALRAVANGERNLELLLALLVCMSWFFYFTRAKPTLGMFASVARSLVADLKLDRPSPGVQLCPGDPPLPYLREVSETRTDEERRALVACFALSAMVSVALRYEPMRWSPQIAESCQRLSLTHGVPGDSILVAMACISKVAVEGARIIQRLHEDPDYAVHAILHINALRTLFDDVKATLTAEQLDNKTVLAYLYSTEALIHEPAVFQPPSPSPAQGLDFKRIEYLTACLYATKATLDNFISLPLVHFTLPSSLSFSHSSQALYKLSLLDCPGWDRHLVRSTADVISYIEQTWHKSVQAAAETDKESGEESVFGRESEPIRATAVAWKEALDRATAAAPLARESAAVAGGYEGVEAAWMDFGTDVLFSDVFGQWS</sequence>
<dbReference type="Proteomes" id="UP000800094">
    <property type="component" value="Unassembled WGS sequence"/>
</dbReference>
<accession>A0A6A6HS28</accession>
<evidence type="ECO:0000256" key="2">
    <source>
        <dbReference type="ARBA" id="ARBA00023015"/>
    </source>
</evidence>
<evidence type="ECO:0000256" key="3">
    <source>
        <dbReference type="ARBA" id="ARBA00023125"/>
    </source>
</evidence>
<dbReference type="GO" id="GO:0000976">
    <property type="term" value="F:transcription cis-regulatory region binding"/>
    <property type="evidence" value="ECO:0007669"/>
    <property type="project" value="TreeGrafter"/>
</dbReference>
<dbReference type="InterPro" id="IPR051089">
    <property type="entry name" value="prtT"/>
</dbReference>
<keyword evidence="8" id="KW-1185">Reference proteome</keyword>
<dbReference type="OrthoDB" id="1600564at2759"/>
<evidence type="ECO:0008006" key="9">
    <source>
        <dbReference type="Google" id="ProtNLM"/>
    </source>
</evidence>
<keyword evidence="2" id="KW-0805">Transcription regulation</keyword>
<dbReference type="GeneID" id="54573776"/>
<keyword evidence="5" id="KW-0539">Nucleus</keyword>
<evidence type="ECO:0000256" key="6">
    <source>
        <dbReference type="SAM" id="MobiDB-lite"/>
    </source>
</evidence>